<dbReference type="OrthoDB" id="5645577at2"/>
<comment type="caution">
    <text evidence="2">The sequence shown here is derived from an EMBL/GenBank/DDBJ whole genome shotgun (WGS) entry which is preliminary data.</text>
</comment>
<feature type="chain" id="PRO_5006918181" evidence="1">
    <location>
        <begin position="21"/>
        <end position="90"/>
    </location>
</feature>
<dbReference type="STRING" id="452.Lspi_2111"/>
<evidence type="ECO:0000313" key="2">
    <source>
        <dbReference type="EMBL" id="KTD62261.1"/>
    </source>
</evidence>
<keyword evidence="3" id="KW-1185">Reference proteome</keyword>
<reference evidence="2 3" key="1">
    <citation type="submission" date="2015-11" db="EMBL/GenBank/DDBJ databases">
        <title>Genomic analysis of 38 Legionella species identifies large and diverse effector repertoires.</title>
        <authorList>
            <person name="Burstein D."/>
            <person name="Amaro F."/>
            <person name="Zusman T."/>
            <person name="Lifshitz Z."/>
            <person name="Cohen O."/>
            <person name="Gilbert J.A."/>
            <person name="Pupko T."/>
            <person name="Shuman H.A."/>
            <person name="Segal G."/>
        </authorList>
    </citation>
    <scope>NUCLEOTIDE SEQUENCE [LARGE SCALE GENOMIC DNA]</scope>
    <source>
        <strain evidence="2 3">Mt.St.Helens-9</strain>
    </source>
</reference>
<gene>
    <name evidence="2" type="ORF">Lspi_2111</name>
</gene>
<protein>
    <submittedName>
        <fullName evidence="2">Uncharacterized protein</fullName>
    </submittedName>
</protein>
<evidence type="ECO:0000256" key="1">
    <source>
        <dbReference type="SAM" id="SignalP"/>
    </source>
</evidence>
<organism evidence="2 3">
    <name type="scientific">Legionella spiritensis</name>
    <dbReference type="NCBI Taxonomy" id="452"/>
    <lineage>
        <taxon>Bacteria</taxon>
        <taxon>Pseudomonadati</taxon>
        <taxon>Pseudomonadota</taxon>
        <taxon>Gammaproteobacteria</taxon>
        <taxon>Legionellales</taxon>
        <taxon>Legionellaceae</taxon>
        <taxon>Legionella</taxon>
    </lineage>
</organism>
<feature type="signal peptide" evidence="1">
    <location>
        <begin position="1"/>
        <end position="20"/>
    </location>
</feature>
<dbReference type="RefSeq" id="WP_058484018.1">
    <property type="nucleotide sequence ID" value="NZ_CAAAII010000004.1"/>
</dbReference>
<proteinExistence type="predicted"/>
<dbReference type="PATRIC" id="fig|452.5.peg.2322"/>
<dbReference type="AlphaFoldDB" id="A0A0W0YZC9"/>
<dbReference type="Proteomes" id="UP000054877">
    <property type="component" value="Unassembled WGS sequence"/>
</dbReference>
<name>A0A0W0YZC9_LEGSP</name>
<sequence length="90" mass="10982">MQKILIIILSSLVLLSTAKASKLSRYFNKQEEKNRAEQQREVQQDMNFSDFSFRLEKRYTDERGERCRDYVFRSRSNPYRHGYYTVCEER</sequence>
<dbReference type="EMBL" id="LNYX01000030">
    <property type="protein sequence ID" value="KTD62261.1"/>
    <property type="molecule type" value="Genomic_DNA"/>
</dbReference>
<keyword evidence="1" id="KW-0732">Signal</keyword>
<accession>A0A0W0YZC9</accession>
<evidence type="ECO:0000313" key="3">
    <source>
        <dbReference type="Proteomes" id="UP000054877"/>
    </source>
</evidence>